<keyword evidence="1" id="KW-1185">Reference proteome</keyword>
<accession>A0A914WA03</accession>
<organism evidence="1 2">
    <name type="scientific">Plectus sambesii</name>
    <dbReference type="NCBI Taxonomy" id="2011161"/>
    <lineage>
        <taxon>Eukaryota</taxon>
        <taxon>Metazoa</taxon>
        <taxon>Ecdysozoa</taxon>
        <taxon>Nematoda</taxon>
        <taxon>Chromadorea</taxon>
        <taxon>Plectida</taxon>
        <taxon>Plectina</taxon>
        <taxon>Plectoidea</taxon>
        <taxon>Plectidae</taxon>
        <taxon>Plectus</taxon>
    </lineage>
</organism>
<protein>
    <submittedName>
        <fullName evidence="2">Uncharacterized protein</fullName>
    </submittedName>
</protein>
<sequence>MTSIIIGRSPSPFELHSQCFGQGHESCNAVLLCALKQDSPDDVRRLPVRSLEAARHALALLCHHQLDLCTPLIFVGDEQAGLLDCHSPPCADRAIHCFPGITTDAFASIFAQQYFLSSVAVVVISVGLAELTHRSQELIGHYQEVLIQCVAWPHIRLINVPPLSSRVAYEMHIELSQAVHQLCRQHKVIFADVLPSFQRGSSFHPFYFSDGQLNVFGVDLVLAYLCERRLLPVPSMDDWHVEQRFSTFLAVCPLFWSLLGQPLMLRDASVGSNVK</sequence>
<dbReference type="SUPFAM" id="SSF52266">
    <property type="entry name" value="SGNH hydrolase"/>
    <property type="match status" value="1"/>
</dbReference>
<evidence type="ECO:0000313" key="2">
    <source>
        <dbReference type="WBParaSite" id="PSAMB.scaffold3640size17470.g22088.t1"/>
    </source>
</evidence>
<reference evidence="2" key="1">
    <citation type="submission" date="2022-11" db="UniProtKB">
        <authorList>
            <consortium name="WormBaseParasite"/>
        </authorList>
    </citation>
    <scope>IDENTIFICATION</scope>
</reference>
<dbReference type="Proteomes" id="UP000887566">
    <property type="component" value="Unplaced"/>
</dbReference>
<proteinExistence type="predicted"/>
<name>A0A914WA03_9BILA</name>
<dbReference type="WBParaSite" id="PSAMB.scaffold3640size17470.g22088.t1">
    <property type="protein sequence ID" value="PSAMB.scaffold3640size17470.g22088.t1"/>
    <property type="gene ID" value="PSAMB.scaffold3640size17470.g22088"/>
</dbReference>
<evidence type="ECO:0000313" key="1">
    <source>
        <dbReference type="Proteomes" id="UP000887566"/>
    </source>
</evidence>
<dbReference type="AlphaFoldDB" id="A0A914WA03"/>